<gene>
    <name evidence="2" type="ORF">C8P69_11223</name>
</gene>
<dbReference type="OrthoDB" id="7275411at2"/>
<feature type="transmembrane region" description="Helical" evidence="1">
    <location>
        <begin position="29"/>
        <end position="49"/>
    </location>
</feature>
<dbReference type="Proteomes" id="UP000241808">
    <property type="component" value="Unassembled WGS sequence"/>
</dbReference>
<accession>A0A2T4YXH1</accession>
<keyword evidence="3" id="KW-1185">Reference proteome</keyword>
<feature type="transmembrane region" description="Helical" evidence="1">
    <location>
        <begin position="175"/>
        <end position="194"/>
    </location>
</feature>
<reference evidence="2 3" key="1">
    <citation type="submission" date="2018-04" db="EMBL/GenBank/DDBJ databases">
        <title>Genomic Encyclopedia of Archaeal and Bacterial Type Strains, Phase II (KMG-II): from individual species to whole genera.</title>
        <authorList>
            <person name="Goeker M."/>
        </authorList>
    </citation>
    <scope>NUCLEOTIDE SEQUENCE [LARGE SCALE GENOMIC DNA]</scope>
    <source>
        <strain evidence="2 3">DSM 25521</strain>
    </source>
</reference>
<evidence type="ECO:0000256" key="1">
    <source>
        <dbReference type="SAM" id="Phobius"/>
    </source>
</evidence>
<feature type="transmembrane region" description="Helical" evidence="1">
    <location>
        <begin position="206"/>
        <end position="227"/>
    </location>
</feature>
<sequence length="263" mass="27301">MFLIALLTKALTTAVIVLAASFVAERARPFLAALVLALPISTGPAYVILALDHDAAFIADAALSSLAGNVAIAPAAIAYAVLARRGAGLLPSYLAMIAAWLAAALAVKAFAWTTVSAVILNLVVFALATAITRRWRGGEKPPPMQRRWYDLPLRAAIVVSVVISVILVSERLGPAATGIAALFPASFTSFILLMHHRLGGPAVASAFVNGMTMIFGFTGFLLALHLFAAQGAVWTGLGVGLAIPVAWSALLLVLSRRGARAAP</sequence>
<feature type="transmembrane region" description="Helical" evidence="1">
    <location>
        <begin position="233"/>
        <end position="254"/>
    </location>
</feature>
<organism evidence="2 3">
    <name type="scientific">Phreatobacter oligotrophus</name>
    <dbReference type="NCBI Taxonomy" id="1122261"/>
    <lineage>
        <taxon>Bacteria</taxon>
        <taxon>Pseudomonadati</taxon>
        <taxon>Pseudomonadota</taxon>
        <taxon>Alphaproteobacteria</taxon>
        <taxon>Hyphomicrobiales</taxon>
        <taxon>Phreatobacteraceae</taxon>
        <taxon>Phreatobacter</taxon>
    </lineage>
</organism>
<dbReference type="EMBL" id="PZZL01000012">
    <property type="protein sequence ID" value="PTM50862.1"/>
    <property type="molecule type" value="Genomic_DNA"/>
</dbReference>
<protein>
    <submittedName>
        <fullName evidence="2">Uncharacterized protein</fullName>
    </submittedName>
</protein>
<keyword evidence="1" id="KW-0472">Membrane</keyword>
<evidence type="ECO:0000313" key="2">
    <source>
        <dbReference type="EMBL" id="PTM50862.1"/>
    </source>
</evidence>
<comment type="caution">
    <text evidence="2">The sequence shown here is derived from an EMBL/GenBank/DDBJ whole genome shotgun (WGS) entry which is preliminary data.</text>
</comment>
<evidence type="ECO:0000313" key="3">
    <source>
        <dbReference type="Proteomes" id="UP000241808"/>
    </source>
</evidence>
<keyword evidence="1" id="KW-0812">Transmembrane</keyword>
<name>A0A2T4YXH1_9HYPH</name>
<feature type="transmembrane region" description="Helical" evidence="1">
    <location>
        <begin position="151"/>
        <end position="169"/>
    </location>
</feature>
<proteinExistence type="predicted"/>
<feature type="transmembrane region" description="Helical" evidence="1">
    <location>
        <begin position="61"/>
        <end position="82"/>
    </location>
</feature>
<keyword evidence="1" id="KW-1133">Transmembrane helix</keyword>
<dbReference type="AlphaFoldDB" id="A0A2T4YXH1"/>
<feature type="transmembrane region" description="Helical" evidence="1">
    <location>
        <begin position="97"/>
        <end position="130"/>
    </location>
</feature>
<dbReference type="RefSeq" id="WP_108179283.1">
    <property type="nucleotide sequence ID" value="NZ_PZZL01000012.1"/>
</dbReference>